<keyword evidence="3" id="KW-1185">Reference proteome</keyword>
<evidence type="ECO:0000313" key="2">
    <source>
        <dbReference type="EMBL" id="KAF5347674.1"/>
    </source>
</evidence>
<feature type="region of interest" description="Disordered" evidence="1">
    <location>
        <begin position="1"/>
        <end position="104"/>
    </location>
</feature>
<proteinExistence type="predicted"/>
<comment type="caution">
    <text evidence="2">The sequence shown here is derived from an EMBL/GenBank/DDBJ whole genome shotgun (WGS) entry which is preliminary data.</text>
</comment>
<evidence type="ECO:0000313" key="3">
    <source>
        <dbReference type="Proteomes" id="UP000559256"/>
    </source>
</evidence>
<accession>A0A8H5CTE3</accession>
<organism evidence="2 3">
    <name type="scientific">Tetrapyrgos nigripes</name>
    <dbReference type="NCBI Taxonomy" id="182062"/>
    <lineage>
        <taxon>Eukaryota</taxon>
        <taxon>Fungi</taxon>
        <taxon>Dikarya</taxon>
        <taxon>Basidiomycota</taxon>
        <taxon>Agaricomycotina</taxon>
        <taxon>Agaricomycetes</taxon>
        <taxon>Agaricomycetidae</taxon>
        <taxon>Agaricales</taxon>
        <taxon>Marasmiineae</taxon>
        <taxon>Marasmiaceae</taxon>
        <taxon>Tetrapyrgos</taxon>
    </lineage>
</organism>
<dbReference type="EMBL" id="JAACJM010000090">
    <property type="protein sequence ID" value="KAF5347674.1"/>
    <property type="molecule type" value="Genomic_DNA"/>
</dbReference>
<gene>
    <name evidence="2" type="ORF">D9758_014845</name>
</gene>
<name>A0A8H5CTE3_9AGAR</name>
<reference evidence="2 3" key="1">
    <citation type="journal article" date="2020" name="ISME J.">
        <title>Uncovering the hidden diversity of litter-decomposition mechanisms in mushroom-forming fungi.</title>
        <authorList>
            <person name="Floudas D."/>
            <person name="Bentzer J."/>
            <person name="Ahren D."/>
            <person name="Johansson T."/>
            <person name="Persson P."/>
            <person name="Tunlid A."/>
        </authorList>
    </citation>
    <scope>NUCLEOTIDE SEQUENCE [LARGE SCALE GENOMIC DNA]</scope>
    <source>
        <strain evidence="2 3">CBS 291.85</strain>
    </source>
</reference>
<dbReference type="AlphaFoldDB" id="A0A8H5CTE3"/>
<sequence length="104" mass="11318">MTALKMKMTSRCRQETRGSGNRVMIQVSTSAKKPCRSPRFTSVDSNSSSGKGKGHKASPIENDTEMEVENATSDIEEVSSLLLPSSPGSPGPFDPWNPDRKFTL</sequence>
<protein>
    <submittedName>
        <fullName evidence="2">Uncharacterized protein</fullName>
    </submittedName>
</protein>
<dbReference type="Proteomes" id="UP000559256">
    <property type="component" value="Unassembled WGS sequence"/>
</dbReference>
<evidence type="ECO:0000256" key="1">
    <source>
        <dbReference type="SAM" id="MobiDB-lite"/>
    </source>
</evidence>